<feature type="region of interest" description="Disordered" evidence="9">
    <location>
        <begin position="1"/>
        <end position="25"/>
    </location>
</feature>
<dbReference type="AlphaFoldDB" id="A0A095VRK9"/>
<dbReference type="PATRIC" id="fig|1265313.6.peg.1636"/>
<dbReference type="InterPro" id="IPR020103">
    <property type="entry name" value="PsdUridine_synth_cat_dom_sf"/>
</dbReference>
<dbReference type="EC" id="5.4.99.-" evidence="8"/>
<sequence length="334" mass="36536">MAEGNSARDMPERIELSATVGEDEAGERLDQAAARLFPDYSRARLQSWIKAGELRVAGEQRRPRDRVTAGDRLTVSAEQLEEVTWAAQPIDLTILHEDEHIIVIDKPAGLVVHPAAGHGDGTLVNALLAHAPVMATLPRGGIVHRLDKDTSGLLVAAKTLPAHRSLVEQLQARTMGREYLALCLGALTGGGTVDAPIGRHPRQRKKMAVVQHGGKPAVTHYRIAERFRHYTLLRVKLETGRTHQIRVHLAHRHNPLVGDPVYGGRLRLPAGASDELLLALRAFRRQALHARALELQHPASGESMLFECPLAEDFAALLEVLQREDRAGSAVRGS</sequence>
<proteinExistence type="inferred from homology"/>
<evidence type="ECO:0000256" key="4">
    <source>
        <dbReference type="ARBA" id="ARBA00036882"/>
    </source>
</evidence>
<evidence type="ECO:0000256" key="2">
    <source>
        <dbReference type="ARBA" id="ARBA00022884"/>
    </source>
</evidence>
<reference evidence="12 13" key="1">
    <citation type="journal article" date="2014" name="Genome Announc.">
        <title>Genome Sequence of Gammaproteobacterial Pseudohaliea rubra Type Strain DSM 19751, Isolated from Coastal Seawater of the Mediterranean Sea.</title>
        <authorList>
            <person name="Spring S."/>
            <person name="Fiebig A."/>
            <person name="Riedel T."/>
            <person name="Goker M."/>
            <person name="Klenk H.P."/>
        </authorList>
    </citation>
    <scope>NUCLEOTIDE SEQUENCE [LARGE SCALE GENOMIC DNA]</scope>
    <source>
        <strain evidence="12 13">DSM 19751</strain>
    </source>
</reference>
<name>A0A095VRK9_9GAMM</name>
<evidence type="ECO:0000256" key="6">
    <source>
        <dbReference type="PIRSR" id="PIRSR606225-1"/>
    </source>
</evidence>
<dbReference type="Proteomes" id="UP000029640">
    <property type="component" value="Unassembled WGS sequence"/>
</dbReference>
<dbReference type="InterPro" id="IPR036986">
    <property type="entry name" value="S4_RNA-bd_sf"/>
</dbReference>
<dbReference type="InterPro" id="IPR006224">
    <property type="entry name" value="PsdUridine_synth_RluA-like_CS"/>
</dbReference>
<comment type="similarity">
    <text evidence="1 8">Belongs to the pseudouridine synthase RluA family.</text>
</comment>
<evidence type="ECO:0000256" key="8">
    <source>
        <dbReference type="RuleBase" id="RU362028"/>
    </source>
</evidence>
<comment type="caution">
    <text evidence="12">The sequence shown here is derived from an EMBL/GenBank/DDBJ whole genome shotgun (WGS) entry which is preliminary data.</text>
</comment>
<dbReference type="InterPro" id="IPR006225">
    <property type="entry name" value="PsdUridine_synth_RluC/D"/>
</dbReference>
<dbReference type="eggNOG" id="COG0564">
    <property type="taxonomic scope" value="Bacteria"/>
</dbReference>
<feature type="active site" evidence="6">
    <location>
        <position position="147"/>
    </location>
</feature>
<evidence type="ECO:0000256" key="3">
    <source>
        <dbReference type="ARBA" id="ARBA00023235"/>
    </source>
</evidence>
<evidence type="ECO:0000313" key="12">
    <source>
        <dbReference type="EMBL" id="KGE03718.1"/>
    </source>
</evidence>
<dbReference type="STRING" id="1265313.HRUBRA_01655"/>
<comment type="catalytic activity">
    <reaction evidence="8">
        <text>a uridine in RNA = a pseudouridine in RNA</text>
        <dbReference type="Rhea" id="RHEA:48348"/>
        <dbReference type="Rhea" id="RHEA-COMP:12068"/>
        <dbReference type="Rhea" id="RHEA-COMP:12069"/>
        <dbReference type="ChEBI" id="CHEBI:65314"/>
        <dbReference type="ChEBI" id="CHEBI:65315"/>
    </reaction>
</comment>
<dbReference type="GO" id="GO:0160140">
    <property type="term" value="F:23S rRNA pseudouridine(1911/1915/1917) synthase activity"/>
    <property type="evidence" value="ECO:0007669"/>
    <property type="project" value="UniProtKB-EC"/>
</dbReference>
<keyword evidence="2 7" id="KW-0694">RNA-binding</keyword>
<dbReference type="PANTHER" id="PTHR21600">
    <property type="entry name" value="MITOCHONDRIAL RNA PSEUDOURIDINE SYNTHASE"/>
    <property type="match status" value="1"/>
</dbReference>
<dbReference type="Gene3D" id="3.10.290.10">
    <property type="entry name" value="RNA-binding S4 domain"/>
    <property type="match status" value="1"/>
</dbReference>
<dbReference type="SUPFAM" id="SSF55120">
    <property type="entry name" value="Pseudouridine synthase"/>
    <property type="match status" value="1"/>
</dbReference>
<dbReference type="Pfam" id="PF01479">
    <property type="entry name" value="S4"/>
    <property type="match status" value="1"/>
</dbReference>
<keyword evidence="13" id="KW-1185">Reference proteome</keyword>
<dbReference type="InterPro" id="IPR006145">
    <property type="entry name" value="PsdUridine_synth_RsuA/RluA"/>
</dbReference>
<dbReference type="FunFam" id="3.30.2350.10:FF:000006">
    <property type="entry name" value="Pseudouridine synthase"/>
    <property type="match status" value="1"/>
</dbReference>
<dbReference type="NCBIfam" id="NF008385">
    <property type="entry name" value="PRK11180.1"/>
    <property type="match status" value="1"/>
</dbReference>
<dbReference type="NCBIfam" id="TIGR00005">
    <property type="entry name" value="rluA_subfam"/>
    <property type="match status" value="1"/>
</dbReference>
<feature type="domain" description="Pseudouridine synthase RsuA/RluA-like" evidence="10">
    <location>
        <begin position="100"/>
        <end position="251"/>
    </location>
</feature>
<accession>A0A095VRK9</accession>
<dbReference type="CDD" id="cd00165">
    <property type="entry name" value="S4"/>
    <property type="match status" value="1"/>
</dbReference>
<comment type="catalytic activity">
    <reaction evidence="4">
        <text>uridine(1911/1915/1917) in 23S rRNA = pseudouridine(1911/1915/1917) in 23S rRNA</text>
        <dbReference type="Rhea" id="RHEA:42524"/>
        <dbReference type="Rhea" id="RHEA-COMP:10097"/>
        <dbReference type="Rhea" id="RHEA-COMP:10098"/>
        <dbReference type="ChEBI" id="CHEBI:65314"/>
        <dbReference type="ChEBI" id="CHEBI:65315"/>
        <dbReference type="EC" id="5.4.99.23"/>
    </reaction>
</comment>
<dbReference type="PROSITE" id="PS01129">
    <property type="entry name" value="PSI_RLU"/>
    <property type="match status" value="1"/>
</dbReference>
<dbReference type="CDD" id="cd02869">
    <property type="entry name" value="PseudoU_synth_RluA_like"/>
    <property type="match status" value="1"/>
</dbReference>
<comment type="function">
    <text evidence="5">Responsible for synthesis of pseudouridine from uracil at positions 1911, 1915 and 1917 in 23S ribosomal RNA.</text>
</comment>
<evidence type="ECO:0000256" key="5">
    <source>
        <dbReference type="ARBA" id="ARBA00056072"/>
    </source>
</evidence>
<dbReference type="Gene3D" id="3.30.2350.10">
    <property type="entry name" value="Pseudouridine synthase"/>
    <property type="match status" value="1"/>
</dbReference>
<evidence type="ECO:0000313" key="13">
    <source>
        <dbReference type="Proteomes" id="UP000029640"/>
    </source>
</evidence>
<evidence type="ECO:0000259" key="10">
    <source>
        <dbReference type="Pfam" id="PF00849"/>
    </source>
</evidence>
<protein>
    <recommendedName>
        <fullName evidence="8">Pseudouridine synthase</fullName>
        <ecNumber evidence="8">5.4.99.-</ecNumber>
    </recommendedName>
</protein>
<evidence type="ECO:0000256" key="7">
    <source>
        <dbReference type="PROSITE-ProRule" id="PRU00182"/>
    </source>
</evidence>
<dbReference type="InterPro" id="IPR002942">
    <property type="entry name" value="S4_RNA-bd"/>
</dbReference>
<evidence type="ECO:0000256" key="1">
    <source>
        <dbReference type="ARBA" id="ARBA00010876"/>
    </source>
</evidence>
<feature type="domain" description="RNA-binding S4" evidence="11">
    <location>
        <begin position="27"/>
        <end position="72"/>
    </location>
</feature>
<keyword evidence="3 8" id="KW-0413">Isomerase</keyword>
<dbReference type="GO" id="GO:0000455">
    <property type="term" value="P:enzyme-directed rRNA pseudouridine synthesis"/>
    <property type="evidence" value="ECO:0007669"/>
    <property type="project" value="TreeGrafter"/>
</dbReference>
<dbReference type="PROSITE" id="PS50889">
    <property type="entry name" value="S4"/>
    <property type="match status" value="1"/>
</dbReference>
<dbReference type="PANTHER" id="PTHR21600:SF44">
    <property type="entry name" value="RIBOSOMAL LARGE SUBUNIT PSEUDOURIDINE SYNTHASE D"/>
    <property type="match status" value="1"/>
</dbReference>
<evidence type="ECO:0000256" key="9">
    <source>
        <dbReference type="SAM" id="MobiDB-lite"/>
    </source>
</evidence>
<gene>
    <name evidence="12" type="ORF">HRUBRA_01655</name>
</gene>
<dbReference type="EMBL" id="AUVB01000050">
    <property type="protein sequence ID" value="KGE03718.1"/>
    <property type="molecule type" value="Genomic_DNA"/>
</dbReference>
<dbReference type="Pfam" id="PF00849">
    <property type="entry name" value="PseudoU_synth_2"/>
    <property type="match status" value="1"/>
</dbReference>
<dbReference type="HOGENOM" id="CLU_016902_4_0_6"/>
<dbReference type="GO" id="GO:0016829">
    <property type="term" value="F:lyase activity"/>
    <property type="evidence" value="ECO:0007669"/>
    <property type="project" value="UniProtKB-KW"/>
</dbReference>
<dbReference type="InterPro" id="IPR050188">
    <property type="entry name" value="RluA_PseudoU_synthase"/>
</dbReference>
<organism evidence="12 13">
    <name type="scientific">Pseudohaliea rubra DSM 19751</name>
    <dbReference type="NCBI Taxonomy" id="1265313"/>
    <lineage>
        <taxon>Bacteria</taxon>
        <taxon>Pseudomonadati</taxon>
        <taxon>Pseudomonadota</taxon>
        <taxon>Gammaproteobacteria</taxon>
        <taxon>Cellvibrionales</taxon>
        <taxon>Halieaceae</taxon>
        <taxon>Pseudohaliea</taxon>
    </lineage>
</organism>
<keyword evidence="12" id="KW-0456">Lyase</keyword>
<evidence type="ECO:0000259" key="11">
    <source>
        <dbReference type="Pfam" id="PF01479"/>
    </source>
</evidence>
<dbReference type="GO" id="GO:0003723">
    <property type="term" value="F:RNA binding"/>
    <property type="evidence" value="ECO:0007669"/>
    <property type="project" value="UniProtKB-KW"/>
</dbReference>
<dbReference type="SUPFAM" id="SSF55174">
    <property type="entry name" value="Alpha-L RNA-binding motif"/>
    <property type="match status" value="1"/>
</dbReference>